<feature type="compositionally biased region" description="Polar residues" evidence="1">
    <location>
        <begin position="15"/>
        <end position="26"/>
    </location>
</feature>
<comment type="caution">
    <text evidence="2">The sequence shown here is derived from an EMBL/GenBank/DDBJ whole genome shotgun (WGS) entry which is preliminary data.</text>
</comment>
<accession>A0AA39QRW5</accession>
<evidence type="ECO:0000313" key="2">
    <source>
        <dbReference type="EMBL" id="KAK0506930.1"/>
    </source>
</evidence>
<sequence length="89" mass="9914">MASESSNPLPELALSQENTDQTQAPPSNFDVVKDYEPKGEMTLHRLSSATTFTCGRCNREKKAKLIATYQGRWDDLRCNGCYGQLLSKA</sequence>
<name>A0AA39QRW5_9LECA</name>
<dbReference type="Proteomes" id="UP001166286">
    <property type="component" value="Unassembled WGS sequence"/>
</dbReference>
<organism evidence="2 3">
    <name type="scientific">Cladonia borealis</name>
    <dbReference type="NCBI Taxonomy" id="184061"/>
    <lineage>
        <taxon>Eukaryota</taxon>
        <taxon>Fungi</taxon>
        <taxon>Dikarya</taxon>
        <taxon>Ascomycota</taxon>
        <taxon>Pezizomycotina</taxon>
        <taxon>Lecanoromycetes</taxon>
        <taxon>OSLEUM clade</taxon>
        <taxon>Lecanoromycetidae</taxon>
        <taxon>Lecanorales</taxon>
        <taxon>Lecanorineae</taxon>
        <taxon>Cladoniaceae</taxon>
        <taxon>Cladonia</taxon>
    </lineage>
</organism>
<keyword evidence="3" id="KW-1185">Reference proteome</keyword>
<gene>
    <name evidence="2" type="ORF">JMJ35_010630</name>
</gene>
<reference evidence="2" key="1">
    <citation type="submission" date="2023-03" db="EMBL/GenBank/DDBJ databases">
        <title>Complete genome of Cladonia borealis.</title>
        <authorList>
            <person name="Park H."/>
        </authorList>
    </citation>
    <scope>NUCLEOTIDE SEQUENCE</scope>
    <source>
        <strain evidence="2">ANT050790</strain>
    </source>
</reference>
<protein>
    <submittedName>
        <fullName evidence="2">Uncharacterized protein</fullName>
    </submittedName>
</protein>
<evidence type="ECO:0000256" key="1">
    <source>
        <dbReference type="SAM" id="MobiDB-lite"/>
    </source>
</evidence>
<feature type="region of interest" description="Disordered" evidence="1">
    <location>
        <begin position="1"/>
        <end position="30"/>
    </location>
</feature>
<proteinExistence type="predicted"/>
<dbReference type="AlphaFoldDB" id="A0AA39QRW5"/>
<dbReference type="EMBL" id="JAFEKC020000026">
    <property type="protein sequence ID" value="KAK0506930.1"/>
    <property type="molecule type" value="Genomic_DNA"/>
</dbReference>
<evidence type="ECO:0000313" key="3">
    <source>
        <dbReference type="Proteomes" id="UP001166286"/>
    </source>
</evidence>